<feature type="transmembrane region" description="Helical" evidence="1">
    <location>
        <begin position="32"/>
        <end position="60"/>
    </location>
</feature>
<dbReference type="Pfam" id="PF19950">
    <property type="entry name" value="DUF6412"/>
    <property type="match status" value="1"/>
</dbReference>
<evidence type="ECO:0000313" key="3">
    <source>
        <dbReference type="Proteomes" id="UP001370299"/>
    </source>
</evidence>
<gene>
    <name evidence="2" type="ORF">WMN62_06225</name>
</gene>
<dbReference type="InterPro" id="IPR045635">
    <property type="entry name" value="DUF6412"/>
</dbReference>
<proteinExistence type="predicted"/>
<accession>A0ABU8YB49</accession>
<protein>
    <submittedName>
        <fullName evidence="2">DUF6412 domain-containing protein</fullName>
    </submittedName>
</protein>
<evidence type="ECO:0000256" key="1">
    <source>
        <dbReference type="SAM" id="Phobius"/>
    </source>
</evidence>
<keyword evidence="1" id="KW-1133">Transmembrane helix</keyword>
<evidence type="ECO:0000313" key="2">
    <source>
        <dbReference type="EMBL" id="MEK0171062.1"/>
    </source>
</evidence>
<dbReference type="RefSeq" id="WP_340196083.1">
    <property type="nucleotide sequence ID" value="NZ_JBBKAP010000020.1"/>
</dbReference>
<keyword evidence="3" id="KW-1185">Reference proteome</keyword>
<reference evidence="2 3" key="1">
    <citation type="submission" date="2024-03" db="EMBL/GenBank/DDBJ databases">
        <title>Whole genomes of four grape xylem sap localized bacterial endophytes.</title>
        <authorList>
            <person name="Kumar G."/>
            <person name="Savka M.A."/>
        </authorList>
    </citation>
    <scope>NUCLEOTIDE SEQUENCE [LARGE SCALE GENOMIC DNA]</scope>
    <source>
        <strain evidence="2 3">RIT_GXS8</strain>
    </source>
</reference>
<organism evidence="2 3">
    <name type="scientific">Curtobacterium citreum</name>
    <dbReference type="NCBI Taxonomy" id="2036"/>
    <lineage>
        <taxon>Bacteria</taxon>
        <taxon>Bacillati</taxon>
        <taxon>Actinomycetota</taxon>
        <taxon>Actinomycetes</taxon>
        <taxon>Micrococcales</taxon>
        <taxon>Microbacteriaceae</taxon>
        <taxon>Curtobacterium</taxon>
    </lineage>
</organism>
<name>A0ABU8YB49_9MICO</name>
<dbReference type="EMBL" id="JBBLYY010000034">
    <property type="protein sequence ID" value="MEK0171062.1"/>
    <property type="molecule type" value="Genomic_DNA"/>
</dbReference>
<sequence>MTVALLILRAAAALVLGAPAVGDPASGVLPLLAVAALGLTAVAVAVLVAQVLATVLAAVLGLGTTVVERDAVPDLVTRIAWSHPDADGHVRSRAPGVVAPA</sequence>
<keyword evidence="1" id="KW-0812">Transmembrane</keyword>
<keyword evidence="1" id="KW-0472">Membrane</keyword>
<comment type="caution">
    <text evidence="2">The sequence shown here is derived from an EMBL/GenBank/DDBJ whole genome shotgun (WGS) entry which is preliminary data.</text>
</comment>
<dbReference type="Proteomes" id="UP001370299">
    <property type="component" value="Unassembled WGS sequence"/>
</dbReference>